<dbReference type="AlphaFoldDB" id="A0A0F9QGZ9"/>
<evidence type="ECO:0000313" key="1">
    <source>
        <dbReference type="EMBL" id="KKN12471.1"/>
    </source>
</evidence>
<comment type="caution">
    <text evidence="1">The sequence shown here is derived from an EMBL/GenBank/DDBJ whole genome shotgun (WGS) entry which is preliminary data.</text>
</comment>
<protein>
    <submittedName>
        <fullName evidence="1">Uncharacterized protein</fullName>
    </submittedName>
</protein>
<reference evidence="1" key="1">
    <citation type="journal article" date="2015" name="Nature">
        <title>Complex archaea that bridge the gap between prokaryotes and eukaryotes.</title>
        <authorList>
            <person name="Spang A."/>
            <person name="Saw J.H."/>
            <person name="Jorgensen S.L."/>
            <person name="Zaremba-Niedzwiedzka K."/>
            <person name="Martijn J."/>
            <person name="Lind A.E."/>
            <person name="van Eijk R."/>
            <person name="Schleper C."/>
            <person name="Guy L."/>
            <person name="Ettema T.J."/>
        </authorList>
    </citation>
    <scope>NUCLEOTIDE SEQUENCE</scope>
</reference>
<proteinExistence type="predicted"/>
<sequence>MPRYELHKCGNCNRKIASGHRVTEYDYPICETCYKKLGYKSWLDSVIKIEGQEMVKVLPTSTK</sequence>
<accession>A0A0F9QGZ9</accession>
<organism evidence="1">
    <name type="scientific">marine sediment metagenome</name>
    <dbReference type="NCBI Taxonomy" id="412755"/>
    <lineage>
        <taxon>unclassified sequences</taxon>
        <taxon>metagenomes</taxon>
        <taxon>ecological metagenomes</taxon>
    </lineage>
</organism>
<dbReference type="EMBL" id="LAZR01004029">
    <property type="protein sequence ID" value="KKN12471.1"/>
    <property type="molecule type" value="Genomic_DNA"/>
</dbReference>
<name>A0A0F9QGZ9_9ZZZZ</name>
<gene>
    <name evidence="1" type="ORF">LCGC14_1015950</name>
</gene>